<evidence type="ECO:0000256" key="1">
    <source>
        <dbReference type="SAM" id="SignalP"/>
    </source>
</evidence>
<evidence type="ECO:0008006" key="4">
    <source>
        <dbReference type="Google" id="ProtNLM"/>
    </source>
</evidence>
<name>A0ABW3ZHV1_9RHOB</name>
<feature type="signal peptide" evidence="1">
    <location>
        <begin position="1"/>
        <end position="22"/>
    </location>
</feature>
<gene>
    <name evidence="2" type="ORF">ACFQ4E_10055</name>
</gene>
<accession>A0ABW3ZHV1</accession>
<evidence type="ECO:0000313" key="3">
    <source>
        <dbReference type="Proteomes" id="UP001597135"/>
    </source>
</evidence>
<protein>
    <recommendedName>
        <fullName evidence="4">Lipoprotein</fullName>
    </recommendedName>
</protein>
<dbReference type="EMBL" id="JBHTMU010000015">
    <property type="protein sequence ID" value="MFD1342761.1"/>
    <property type="molecule type" value="Genomic_DNA"/>
</dbReference>
<comment type="caution">
    <text evidence="2">The sequence shown here is derived from an EMBL/GenBank/DDBJ whole genome shotgun (WGS) entry which is preliminary data.</text>
</comment>
<reference evidence="3" key="1">
    <citation type="journal article" date="2019" name="Int. J. Syst. Evol. Microbiol.">
        <title>The Global Catalogue of Microorganisms (GCM) 10K type strain sequencing project: providing services to taxonomists for standard genome sequencing and annotation.</title>
        <authorList>
            <consortium name="The Broad Institute Genomics Platform"/>
            <consortium name="The Broad Institute Genome Sequencing Center for Infectious Disease"/>
            <person name="Wu L."/>
            <person name="Ma J."/>
        </authorList>
    </citation>
    <scope>NUCLEOTIDE SEQUENCE [LARGE SCALE GENOMIC DNA]</scope>
    <source>
        <strain evidence="3">CCUG 62953</strain>
    </source>
</reference>
<organism evidence="2 3">
    <name type="scientific">Litorisediminicola beolgyonensis</name>
    <dbReference type="NCBI Taxonomy" id="1173614"/>
    <lineage>
        <taxon>Bacteria</taxon>
        <taxon>Pseudomonadati</taxon>
        <taxon>Pseudomonadota</taxon>
        <taxon>Alphaproteobacteria</taxon>
        <taxon>Rhodobacterales</taxon>
        <taxon>Paracoccaceae</taxon>
        <taxon>Litorisediminicola</taxon>
    </lineage>
</organism>
<dbReference type="Proteomes" id="UP001597135">
    <property type="component" value="Unassembled WGS sequence"/>
</dbReference>
<feature type="chain" id="PRO_5045851172" description="Lipoprotein" evidence="1">
    <location>
        <begin position="23"/>
        <end position="152"/>
    </location>
</feature>
<dbReference type="RefSeq" id="WP_386803124.1">
    <property type="nucleotide sequence ID" value="NZ_JBHTMU010000015.1"/>
</dbReference>
<sequence>MRRAVLLHALLPLALAAAPASAASLRSCDTFEAGAQFLILPADEGVRSYANGAISLLHLDTDGEPACCSSHLLVRHPDPSAPFQACTLISHEGEMGFQWLFLSEAEARYDPATGLSVGSPAFLYGETAPRPARLTITVNQAQGTVRAENALR</sequence>
<keyword evidence="3" id="KW-1185">Reference proteome</keyword>
<evidence type="ECO:0000313" key="2">
    <source>
        <dbReference type="EMBL" id="MFD1342761.1"/>
    </source>
</evidence>
<keyword evidence="1" id="KW-0732">Signal</keyword>
<proteinExistence type="predicted"/>